<dbReference type="OMA" id="REVNTSH"/>
<evidence type="ECO:0000256" key="4">
    <source>
        <dbReference type="ARBA" id="ARBA00022989"/>
    </source>
</evidence>
<evidence type="ECO:0000313" key="8">
    <source>
        <dbReference type="Proteomes" id="UP000887565"/>
    </source>
</evidence>
<dbReference type="GO" id="GO:0015020">
    <property type="term" value="F:glucuronosyltransferase activity"/>
    <property type="evidence" value="ECO:0007669"/>
    <property type="project" value="TreeGrafter"/>
</dbReference>
<dbReference type="GO" id="GO:0042285">
    <property type="term" value="F:xylosyltransferase activity"/>
    <property type="evidence" value="ECO:0007669"/>
    <property type="project" value="TreeGrafter"/>
</dbReference>
<dbReference type="PANTHER" id="PTHR12270">
    <property type="entry name" value="GLYCOSYLTRANSFERASE-RELATED"/>
    <property type="match status" value="1"/>
</dbReference>
<dbReference type="GO" id="GO:0035269">
    <property type="term" value="P:protein O-linked glycosylation via mannose"/>
    <property type="evidence" value="ECO:0007669"/>
    <property type="project" value="TreeGrafter"/>
</dbReference>
<protein>
    <submittedName>
        <fullName evidence="9">Uncharacterized protein</fullName>
    </submittedName>
</protein>
<dbReference type="InterPro" id="IPR051292">
    <property type="entry name" value="Xyl/GlcA_transferase"/>
</dbReference>
<keyword evidence="5" id="KW-0333">Golgi apparatus</keyword>
<dbReference type="FunFam" id="3.90.550.10:FF:000016">
    <property type="entry name" value="LARGE xylosyl- and glucuronyltransferase 2"/>
    <property type="match status" value="1"/>
</dbReference>
<sequence length="541" mass="62857">MKKKKKDWLLCLSIVTFTLLGLYASCYIYVFGNYDTYTGLRYNTSRSDLIELRNSHARTLETSVASTFNFPKLDSSCSFVDIVVVVGGNTAIRRVLPLLKSLLLYRTRVLRLHFVVVDLLSQRIITTLMSTWQITGVEYATYNAQNLLDSLRWIPNNHYSGVYGLLKLLLPEILPLTLHRIIVLDNDLLFNADVLDLWSLFTEFNDDQVLGLVENLSPWYLGLLPMKYSPWPAVKRGFNTGVILMDLRKLRSLEWSKTWPTVCNSTLSSHGPLGLADQDVFNAWIKNKPSSVYTVHCKWNFQIGKSFSYEYCKLRANKVKIIHFNSVFKSGDIRDQVADHFRKRYRNFLEMNNLLGNAWENTKCAENYSKVVSVTNPTEKDDPCEDFSAPIVYRTHLYYKDCYYEPKAVDVTLVTQLSFDRIFMLEPLLNRWNGPASITLYLTDEEAARFQDFMIESHILSSRLDVALHVVYRQEVFFRIYFLSFLTYITNFLLHNNFYPVNKLRNIALREVNTSHVFLSDVDFIPSIGSYEYLLTFLNDT</sequence>
<keyword evidence="2" id="KW-0812">Transmembrane</keyword>
<dbReference type="Pfam" id="PF13896">
    <property type="entry name" value="Glyco_transf_49"/>
    <property type="match status" value="1"/>
</dbReference>
<dbReference type="Gene3D" id="3.90.550.10">
    <property type="entry name" value="Spore Coat Polysaccharide Biosynthesis Protein SpsA, Chain A"/>
    <property type="match status" value="1"/>
</dbReference>
<keyword evidence="3" id="KW-0735">Signal-anchor</keyword>
<evidence type="ECO:0000256" key="5">
    <source>
        <dbReference type="ARBA" id="ARBA00023034"/>
    </source>
</evidence>
<accession>A0A915IQH9</accession>
<reference evidence="9" key="1">
    <citation type="submission" date="2022-11" db="UniProtKB">
        <authorList>
            <consortium name="WormBaseParasite"/>
        </authorList>
    </citation>
    <scope>IDENTIFICATION</scope>
</reference>
<dbReference type="PANTHER" id="PTHR12270:SF25">
    <property type="entry name" value="GLYCOSYLTRANSFERASE-LIKE PROTEIN LARGE"/>
    <property type="match status" value="1"/>
</dbReference>
<dbReference type="AlphaFoldDB" id="A0A915IQH9"/>
<evidence type="ECO:0000256" key="1">
    <source>
        <dbReference type="ARBA" id="ARBA00004323"/>
    </source>
</evidence>
<keyword evidence="6" id="KW-0472">Membrane</keyword>
<evidence type="ECO:0000313" key="9">
    <source>
        <dbReference type="WBParaSite" id="nRc.2.0.1.t16066-RA"/>
    </source>
</evidence>
<dbReference type="InterPro" id="IPR029044">
    <property type="entry name" value="Nucleotide-diphossugar_trans"/>
</dbReference>
<dbReference type="GO" id="GO:0000139">
    <property type="term" value="C:Golgi membrane"/>
    <property type="evidence" value="ECO:0007669"/>
    <property type="project" value="UniProtKB-SubCell"/>
</dbReference>
<evidence type="ECO:0000256" key="2">
    <source>
        <dbReference type="ARBA" id="ARBA00022692"/>
    </source>
</evidence>
<keyword evidence="7" id="KW-0325">Glycoprotein</keyword>
<evidence type="ECO:0000256" key="7">
    <source>
        <dbReference type="ARBA" id="ARBA00023180"/>
    </source>
</evidence>
<dbReference type="Proteomes" id="UP000887565">
    <property type="component" value="Unplaced"/>
</dbReference>
<comment type="subcellular location">
    <subcellularLocation>
        <location evidence="1">Golgi apparatus membrane</location>
        <topology evidence="1">Single-pass type II membrane protein</topology>
    </subcellularLocation>
</comment>
<keyword evidence="4" id="KW-1133">Transmembrane helix</keyword>
<dbReference type="Pfam" id="PF01501">
    <property type="entry name" value="Glyco_transf_8"/>
    <property type="match status" value="1"/>
</dbReference>
<evidence type="ECO:0000256" key="3">
    <source>
        <dbReference type="ARBA" id="ARBA00022968"/>
    </source>
</evidence>
<keyword evidence="8" id="KW-1185">Reference proteome</keyword>
<dbReference type="SUPFAM" id="SSF53448">
    <property type="entry name" value="Nucleotide-diphospho-sugar transferases"/>
    <property type="match status" value="1"/>
</dbReference>
<proteinExistence type="predicted"/>
<dbReference type="InterPro" id="IPR002495">
    <property type="entry name" value="Glyco_trans_8"/>
</dbReference>
<dbReference type="WBParaSite" id="nRc.2.0.1.t16066-RA">
    <property type="protein sequence ID" value="nRc.2.0.1.t16066-RA"/>
    <property type="gene ID" value="nRc.2.0.1.g16066"/>
</dbReference>
<organism evidence="8 9">
    <name type="scientific">Romanomermis culicivorax</name>
    <name type="common">Nematode worm</name>
    <dbReference type="NCBI Taxonomy" id="13658"/>
    <lineage>
        <taxon>Eukaryota</taxon>
        <taxon>Metazoa</taxon>
        <taxon>Ecdysozoa</taxon>
        <taxon>Nematoda</taxon>
        <taxon>Enoplea</taxon>
        <taxon>Dorylaimia</taxon>
        <taxon>Mermithida</taxon>
        <taxon>Mermithoidea</taxon>
        <taxon>Mermithidae</taxon>
        <taxon>Romanomermis</taxon>
    </lineage>
</organism>
<evidence type="ECO:0000256" key="6">
    <source>
        <dbReference type="ARBA" id="ARBA00023136"/>
    </source>
</evidence>
<name>A0A915IQH9_ROMCU</name>